<evidence type="ECO:0000313" key="2">
    <source>
        <dbReference type="EMBL" id="KAJ8417065.1"/>
    </source>
</evidence>
<accession>A0AAD7T9Y8</accession>
<feature type="region of interest" description="Disordered" evidence="1">
    <location>
        <begin position="1"/>
        <end position="51"/>
    </location>
</feature>
<dbReference type="Proteomes" id="UP001221898">
    <property type="component" value="Unassembled WGS sequence"/>
</dbReference>
<gene>
    <name evidence="2" type="ORF">AAFF_G00282920</name>
</gene>
<protein>
    <submittedName>
        <fullName evidence="2">Uncharacterized protein</fullName>
    </submittedName>
</protein>
<dbReference type="EMBL" id="JAINUG010000004">
    <property type="protein sequence ID" value="KAJ8417065.1"/>
    <property type="molecule type" value="Genomic_DNA"/>
</dbReference>
<name>A0AAD7T9Y8_9TELE</name>
<proteinExistence type="predicted"/>
<evidence type="ECO:0000256" key="1">
    <source>
        <dbReference type="SAM" id="MobiDB-lite"/>
    </source>
</evidence>
<organism evidence="2 3">
    <name type="scientific">Aldrovandia affinis</name>
    <dbReference type="NCBI Taxonomy" id="143900"/>
    <lineage>
        <taxon>Eukaryota</taxon>
        <taxon>Metazoa</taxon>
        <taxon>Chordata</taxon>
        <taxon>Craniata</taxon>
        <taxon>Vertebrata</taxon>
        <taxon>Euteleostomi</taxon>
        <taxon>Actinopterygii</taxon>
        <taxon>Neopterygii</taxon>
        <taxon>Teleostei</taxon>
        <taxon>Notacanthiformes</taxon>
        <taxon>Halosauridae</taxon>
        <taxon>Aldrovandia</taxon>
    </lineage>
</organism>
<keyword evidence="3" id="KW-1185">Reference proteome</keyword>
<sequence>MTGLGKTGAVTTSLLNEEDDVDSCNGTQELTAGHRSAPPHGHCQRSYPSRSRAVITENPADLIQRSCSGAVLAH</sequence>
<dbReference type="AlphaFoldDB" id="A0AAD7T9Y8"/>
<evidence type="ECO:0000313" key="3">
    <source>
        <dbReference type="Proteomes" id="UP001221898"/>
    </source>
</evidence>
<comment type="caution">
    <text evidence="2">The sequence shown here is derived from an EMBL/GenBank/DDBJ whole genome shotgun (WGS) entry which is preliminary data.</text>
</comment>
<reference evidence="2" key="1">
    <citation type="journal article" date="2023" name="Science">
        <title>Genome structures resolve the early diversification of teleost fishes.</title>
        <authorList>
            <person name="Parey E."/>
            <person name="Louis A."/>
            <person name="Montfort J."/>
            <person name="Bouchez O."/>
            <person name="Roques C."/>
            <person name="Iampietro C."/>
            <person name="Lluch J."/>
            <person name="Castinel A."/>
            <person name="Donnadieu C."/>
            <person name="Desvignes T."/>
            <person name="Floi Bucao C."/>
            <person name="Jouanno E."/>
            <person name="Wen M."/>
            <person name="Mejri S."/>
            <person name="Dirks R."/>
            <person name="Jansen H."/>
            <person name="Henkel C."/>
            <person name="Chen W.J."/>
            <person name="Zahm M."/>
            <person name="Cabau C."/>
            <person name="Klopp C."/>
            <person name="Thompson A.W."/>
            <person name="Robinson-Rechavi M."/>
            <person name="Braasch I."/>
            <person name="Lecointre G."/>
            <person name="Bobe J."/>
            <person name="Postlethwait J.H."/>
            <person name="Berthelot C."/>
            <person name="Roest Crollius H."/>
            <person name="Guiguen Y."/>
        </authorList>
    </citation>
    <scope>NUCLEOTIDE SEQUENCE</scope>
    <source>
        <strain evidence="2">NC1722</strain>
    </source>
</reference>